<dbReference type="STRING" id="1497020.DO97_16735"/>
<keyword evidence="4" id="KW-1185">Reference proteome</keyword>
<evidence type="ECO:0000313" key="4">
    <source>
        <dbReference type="Proteomes" id="UP000030170"/>
    </source>
</evidence>
<evidence type="ECO:0000259" key="2">
    <source>
        <dbReference type="Pfam" id="PF20429"/>
    </source>
</evidence>
<dbReference type="EMBL" id="JJML01000006">
    <property type="protein sequence ID" value="KGF73619.1"/>
    <property type="molecule type" value="Genomic_DNA"/>
</dbReference>
<dbReference type="OrthoDB" id="420270at2"/>
<protein>
    <recommendedName>
        <fullName evidence="5">DUF1092 domain-containing protein</fullName>
    </recommendedName>
</protein>
<dbReference type="Pfam" id="PF20429">
    <property type="entry name" value="Tab2-like_C"/>
    <property type="match status" value="1"/>
</dbReference>
<accession>A0A098TMV1</accession>
<sequence>MTIWQADFYRRPLQDESGQPLWELLICDQTRSLTFSALCPQANANAEWLALQLQQAIATTQHKPDSLQVFRPQSLTLLTTACQELGFAVVPKRKLPALQEWLRECAQAYPHLPNYNHQPYDPLEIPKLPPLPLSEQLWGERWRFANLPAGELAIAFGERPIPVLHMPEELLPLRLGLASHVAIPGVVIDGGRQSMRLARWLQSVEPVTLNYSPGAPDGLILEAGLADRWVISTFTDSEVEAAAQLYATRCRLAQGLHFLLVQPDDSGITYSGFWLLQQSASN</sequence>
<proteinExistence type="predicted"/>
<dbReference type="AlphaFoldDB" id="A0A098TMV1"/>
<evidence type="ECO:0000313" key="3">
    <source>
        <dbReference type="EMBL" id="KGF73619.1"/>
    </source>
</evidence>
<dbReference type="PANTHER" id="PTHR34556:SF2">
    <property type="entry name" value="PROTEIN TAB2 HOMOLOG, CHLOROPLASTIC"/>
    <property type="match status" value="1"/>
</dbReference>
<name>A0A098TMV1_9CYAN</name>
<comment type="caution">
    <text evidence="3">The sequence shown here is derived from an EMBL/GenBank/DDBJ whole genome shotgun (WGS) entry which is preliminary data.</text>
</comment>
<dbReference type="InterPro" id="IPR046760">
    <property type="entry name" value="Tab2-like_N"/>
</dbReference>
<gene>
    <name evidence="3" type="ORF">DO97_16735</name>
</gene>
<dbReference type="GO" id="GO:0003723">
    <property type="term" value="F:RNA binding"/>
    <property type="evidence" value="ECO:0007669"/>
    <property type="project" value="InterPro"/>
</dbReference>
<feature type="domain" description="RNA-binding protein Tab2/Atab2 C-terminal" evidence="2">
    <location>
        <begin position="121"/>
        <end position="277"/>
    </location>
</feature>
<evidence type="ECO:0000259" key="1">
    <source>
        <dbReference type="Pfam" id="PF06485"/>
    </source>
</evidence>
<dbReference type="InterPro" id="IPR009472">
    <property type="entry name" value="Tab2-like"/>
</dbReference>
<dbReference type="InterPro" id="IPR046761">
    <property type="entry name" value="Tab2-like_C"/>
</dbReference>
<dbReference type="Pfam" id="PF06485">
    <property type="entry name" value="Tab2-like_N"/>
    <property type="match status" value="1"/>
</dbReference>
<dbReference type="Proteomes" id="UP000030170">
    <property type="component" value="Unassembled WGS sequence"/>
</dbReference>
<dbReference type="PANTHER" id="PTHR34556">
    <property type="match status" value="1"/>
</dbReference>
<feature type="domain" description="RNA-binding protein Tab2-like N-terminal" evidence="1">
    <location>
        <begin position="3"/>
        <end position="104"/>
    </location>
</feature>
<reference evidence="3 4" key="1">
    <citation type="journal article" date="2014" name="Mol. Ecol.">
        <title>Evolution of Synechococcus.</title>
        <authorList>
            <person name="Dvorak P."/>
            <person name="Casamatta D."/>
            <person name="Hasler P."/>
            <person name="Poulickova A."/>
            <person name="Ondrej V."/>
            <person name="Sanges R."/>
        </authorList>
    </citation>
    <scope>NUCLEOTIDE SEQUENCE [LARGE SCALE GENOMIC DNA]</scope>
    <source>
        <strain evidence="3 4">CAUP A 1101</strain>
    </source>
</reference>
<evidence type="ECO:0008006" key="5">
    <source>
        <dbReference type="Google" id="ProtNLM"/>
    </source>
</evidence>
<organism evidence="3 4">
    <name type="scientific">Neosynechococcus sphagnicola sy1</name>
    <dbReference type="NCBI Taxonomy" id="1497020"/>
    <lineage>
        <taxon>Bacteria</taxon>
        <taxon>Bacillati</taxon>
        <taxon>Cyanobacteriota</taxon>
        <taxon>Cyanophyceae</taxon>
        <taxon>Neosynechococcales</taxon>
        <taxon>Neosynechococcaceae</taxon>
        <taxon>Neosynechococcus</taxon>
    </lineage>
</organism>